<evidence type="ECO:0000256" key="5">
    <source>
        <dbReference type="ARBA" id="ARBA00022840"/>
    </source>
</evidence>
<dbReference type="Gene3D" id="3.40.50.300">
    <property type="entry name" value="P-loop containing nucleotide triphosphate hydrolases"/>
    <property type="match status" value="2"/>
</dbReference>
<reference evidence="10 11" key="1">
    <citation type="submission" date="2011-02" db="EMBL/GenBank/DDBJ databases">
        <title>The Genome Sequence of Mortierella verticillata NRRL 6337.</title>
        <authorList>
            <consortium name="The Broad Institute Genome Sequencing Platform"/>
            <person name="Russ C."/>
            <person name="Cuomo C."/>
            <person name="Burger G."/>
            <person name="Gray M.W."/>
            <person name="Holland P.W.H."/>
            <person name="King N."/>
            <person name="Lang F.B.F."/>
            <person name="Roger A.J."/>
            <person name="Ruiz-Trillo I."/>
            <person name="Young S.K."/>
            <person name="Zeng Q."/>
            <person name="Gargeya S."/>
            <person name="Alvarado L."/>
            <person name="Berlin A."/>
            <person name="Chapman S.B."/>
            <person name="Chen Z."/>
            <person name="Freedman E."/>
            <person name="Gellesch M."/>
            <person name="Goldberg J."/>
            <person name="Griggs A."/>
            <person name="Gujja S."/>
            <person name="Heilman E."/>
            <person name="Heiman D."/>
            <person name="Howarth C."/>
            <person name="Mehta T."/>
            <person name="Neiman D."/>
            <person name="Pearson M."/>
            <person name="Roberts A."/>
            <person name="Saif S."/>
            <person name="Shea T."/>
            <person name="Shenoy N."/>
            <person name="Sisk P."/>
            <person name="Stolte C."/>
            <person name="Sykes S."/>
            <person name="White J."/>
            <person name="Yandava C."/>
            <person name="Haas B."/>
            <person name="Nusbaum C."/>
            <person name="Birren B."/>
        </authorList>
    </citation>
    <scope>NUCLEOTIDE SEQUENCE [LARGE SCALE GENOMIC DNA]</scope>
    <source>
        <strain evidence="10 11">NRRL 6337</strain>
    </source>
</reference>
<dbReference type="InterPro" id="IPR050173">
    <property type="entry name" value="ABC_transporter_C-like"/>
</dbReference>
<keyword evidence="6 8" id="KW-1133">Transmembrane helix</keyword>
<evidence type="ECO:0000256" key="8">
    <source>
        <dbReference type="SAM" id="Phobius"/>
    </source>
</evidence>
<dbReference type="AlphaFoldDB" id="A0A086TM87"/>
<feature type="domain" description="ABC transporter" evidence="9">
    <location>
        <begin position="145"/>
        <end position="185"/>
    </location>
</feature>
<dbReference type="GO" id="GO:0042626">
    <property type="term" value="F:ATPase-coupled transmembrane transporter activity"/>
    <property type="evidence" value="ECO:0007669"/>
    <property type="project" value="TreeGrafter"/>
</dbReference>
<evidence type="ECO:0000256" key="6">
    <source>
        <dbReference type="ARBA" id="ARBA00022989"/>
    </source>
</evidence>
<dbReference type="InterPro" id="IPR036640">
    <property type="entry name" value="ABC1_TM_sf"/>
</dbReference>
<sequence>MAAGERFVAENAAKTDASTTAYFTYITSNRRLQIRLEALGAVIVLGAALFAVLSRETLSPSMVGLALSYSLTVTEDVTWMDRSFCDLQNSLVSVERIHEYVQKNPEAPSAMVADVTLPEKRPSEGRVEFRNYSTRYCQGLDLVIKSISFEVQPAERVGIVGRTGAGKSSLTLALFRNVEAANSHWARASHNGEDMDVDPIKARQQQQGRHGGSREGGCGRGWRLDLDRWDRYFDGRIESSAHAPGDHSSGSNTLCGNCEREPGSIRRAPGRRFVGGTGKGAFEGSYRIADRGAGVYGLAERRQLFGSDCRVGCGDGRVDPKTIRKEFKDRTILTIAHRIKTVMDSDKILVLEKGHVQEFESPNGLLQRRDSLFFKLAQQAGEIKED</sequence>
<dbReference type="GO" id="GO:0016887">
    <property type="term" value="F:ATP hydrolysis activity"/>
    <property type="evidence" value="ECO:0007669"/>
    <property type="project" value="InterPro"/>
</dbReference>
<dbReference type="GO" id="GO:0012505">
    <property type="term" value="C:endomembrane system"/>
    <property type="evidence" value="ECO:0007669"/>
    <property type="project" value="UniProtKB-SubCell"/>
</dbReference>
<dbReference type="EMBL" id="KN042429">
    <property type="protein sequence ID" value="KFH63064.1"/>
    <property type="molecule type" value="Genomic_DNA"/>
</dbReference>
<feature type="transmembrane region" description="Helical" evidence="8">
    <location>
        <begin position="36"/>
        <end position="53"/>
    </location>
</feature>
<dbReference type="InterPro" id="IPR027417">
    <property type="entry name" value="P-loop_NTPase"/>
</dbReference>
<dbReference type="InterPro" id="IPR003439">
    <property type="entry name" value="ABC_transporter-like_ATP-bd"/>
</dbReference>
<dbReference type="GO" id="GO:0000329">
    <property type="term" value="C:fungal-type vacuole membrane"/>
    <property type="evidence" value="ECO:0007669"/>
    <property type="project" value="UniProtKB-ARBA"/>
</dbReference>
<dbReference type="Gene3D" id="1.20.1560.10">
    <property type="entry name" value="ABC transporter type 1, transmembrane domain"/>
    <property type="match status" value="1"/>
</dbReference>
<evidence type="ECO:0000256" key="7">
    <source>
        <dbReference type="ARBA" id="ARBA00023136"/>
    </source>
</evidence>
<dbReference type="Proteomes" id="UP000243308">
    <property type="component" value="Unassembled WGS sequence"/>
</dbReference>
<keyword evidence="3" id="KW-0677">Repeat</keyword>
<evidence type="ECO:0000313" key="10">
    <source>
        <dbReference type="EMBL" id="KFH63064.1"/>
    </source>
</evidence>
<keyword evidence="5" id="KW-0067">ATP-binding</keyword>
<dbReference type="Pfam" id="PF00005">
    <property type="entry name" value="ABC_tran"/>
    <property type="match status" value="1"/>
</dbReference>
<keyword evidence="4" id="KW-0547">Nucleotide-binding</keyword>
<evidence type="ECO:0000256" key="4">
    <source>
        <dbReference type="ARBA" id="ARBA00022741"/>
    </source>
</evidence>
<dbReference type="PANTHER" id="PTHR24223:SF443">
    <property type="entry name" value="MULTIDRUG-RESISTANCE LIKE PROTEIN 1, ISOFORM I"/>
    <property type="match status" value="1"/>
</dbReference>
<proteinExistence type="predicted"/>
<comment type="subcellular location">
    <subcellularLocation>
        <location evidence="1">Endomembrane system</location>
        <topology evidence="1">Multi-pass membrane protein</topology>
    </subcellularLocation>
</comment>
<evidence type="ECO:0000259" key="9">
    <source>
        <dbReference type="Pfam" id="PF00005"/>
    </source>
</evidence>
<evidence type="ECO:0000256" key="3">
    <source>
        <dbReference type="ARBA" id="ARBA00022737"/>
    </source>
</evidence>
<accession>A0A086TM87</accession>
<dbReference type="SUPFAM" id="SSF90123">
    <property type="entry name" value="ABC transporter transmembrane region"/>
    <property type="match status" value="1"/>
</dbReference>
<keyword evidence="7 8" id="KW-0472">Membrane</keyword>
<dbReference type="OrthoDB" id="6500128at2759"/>
<dbReference type="PANTHER" id="PTHR24223">
    <property type="entry name" value="ATP-BINDING CASSETTE SUB-FAMILY C"/>
    <property type="match status" value="1"/>
</dbReference>
<evidence type="ECO:0000256" key="2">
    <source>
        <dbReference type="ARBA" id="ARBA00022692"/>
    </source>
</evidence>
<organism evidence="10 11">
    <name type="scientific">Podila verticillata NRRL 6337</name>
    <dbReference type="NCBI Taxonomy" id="1069443"/>
    <lineage>
        <taxon>Eukaryota</taxon>
        <taxon>Fungi</taxon>
        <taxon>Fungi incertae sedis</taxon>
        <taxon>Mucoromycota</taxon>
        <taxon>Mortierellomycotina</taxon>
        <taxon>Mortierellomycetes</taxon>
        <taxon>Mortierellales</taxon>
        <taxon>Mortierellaceae</taxon>
        <taxon>Podila</taxon>
    </lineage>
</organism>
<evidence type="ECO:0000256" key="1">
    <source>
        <dbReference type="ARBA" id="ARBA00004127"/>
    </source>
</evidence>
<gene>
    <name evidence="10" type="ORF">MVEG_11101</name>
</gene>
<keyword evidence="2 8" id="KW-0812">Transmembrane</keyword>
<dbReference type="GO" id="GO:0005524">
    <property type="term" value="F:ATP binding"/>
    <property type="evidence" value="ECO:0007669"/>
    <property type="project" value="UniProtKB-KW"/>
</dbReference>
<protein>
    <recommendedName>
        <fullName evidence="9">ABC transporter domain-containing protein</fullName>
    </recommendedName>
</protein>
<evidence type="ECO:0000313" key="11">
    <source>
        <dbReference type="Proteomes" id="UP000243308"/>
    </source>
</evidence>
<keyword evidence="11" id="KW-1185">Reference proteome</keyword>
<dbReference type="SUPFAM" id="SSF52540">
    <property type="entry name" value="P-loop containing nucleoside triphosphate hydrolases"/>
    <property type="match status" value="2"/>
</dbReference>
<name>A0A086TM87_9FUNG</name>